<dbReference type="InterPro" id="IPR004360">
    <property type="entry name" value="Glyas_Fos-R_dOase_dom"/>
</dbReference>
<accession>A0A1H9TSV3</accession>
<dbReference type="PANTHER" id="PTHR36503">
    <property type="entry name" value="BLR2520 PROTEIN"/>
    <property type="match status" value="1"/>
</dbReference>
<reference evidence="3" key="1">
    <citation type="submission" date="2016-10" db="EMBL/GenBank/DDBJ databases">
        <authorList>
            <person name="Varghese N."/>
            <person name="Submissions S."/>
        </authorList>
    </citation>
    <scope>NUCLEOTIDE SEQUENCE [LARGE SCALE GENOMIC DNA]</scope>
    <source>
        <strain evidence="3">CGMCC 1.6963</strain>
    </source>
</reference>
<dbReference type="EMBL" id="FOHB01000002">
    <property type="protein sequence ID" value="SES00134.1"/>
    <property type="molecule type" value="Genomic_DNA"/>
</dbReference>
<keyword evidence="3" id="KW-1185">Reference proteome</keyword>
<dbReference type="Gene3D" id="3.10.180.10">
    <property type="entry name" value="2,3-Dihydroxybiphenyl 1,2-Dioxygenase, domain 1"/>
    <property type="match status" value="1"/>
</dbReference>
<dbReference type="STRING" id="587636.SAMN05216199_1740"/>
<dbReference type="InterPro" id="IPR037523">
    <property type="entry name" value="VOC_core"/>
</dbReference>
<evidence type="ECO:0000313" key="2">
    <source>
        <dbReference type="EMBL" id="SES00134.1"/>
    </source>
</evidence>
<organism evidence="2 3">
    <name type="scientific">Pedococcus cremeus</name>
    <dbReference type="NCBI Taxonomy" id="587636"/>
    <lineage>
        <taxon>Bacteria</taxon>
        <taxon>Bacillati</taxon>
        <taxon>Actinomycetota</taxon>
        <taxon>Actinomycetes</taxon>
        <taxon>Micrococcales</taxon>
        <taxon>Intrasporangiaceae</taxon>
        <taxon>Pedococcus</taxon>
    </lineage>
</organism>
<dbReference type="InterPro" id="IPR029068">
    <property type="entry name" value="Glyas_Bleomycin-R_OHBP_Dase"/>
</dbReference>
<feature type="domain" description="VOC" evidence="1">
    <location>
        <begin position="4"/>
        <end position="124"/>
    </location>
</feature>
<dbReference type="OrthoDB" id="9798430at2"/>
<gene>
    <name evidence="2" type="ORF">SAMN05216199_1740</name>
</gene>
<protein>
    <recommendedName>
        <fullName evidence="1">VOC domain-containing protein</fullName>
    </recommendedName>
</protein>
<dbReference type="PANTHER" id="PTHR36503:SF1">
    <property type="entry name" value="BLR2520 PROTEIN"/>
    <property type="match status" value="1"/>
</dbReference>
<dbReference type="SUPFAM" id="SSF54593">
    <property type="entry name" value="Glyoxalase/Bleomycin resistance protein/Dihydroxybiphenyl dioxygenase"/>
    <property type="match status" value="1"/>
</dbReference>
<sequence>MEQRLSLVTLGVADLDRARAFYEALGWRRGDDNDDVVFFQAGGMVVALWDRAALAEDSAVEDTGGWGGVTLALNVRSPEEVDDVLEQARTAGAVIGRPGAETFWGGYSGVFIDPDGHPWEVAHNPFWTVTDDGRTLLRG</sequence>
<proteinExistence type="predicted"/>
<evidence type="ECO:0000259" key="1">
    <source>
        <dbReference type="PROSITE" id="PS51819"/>
    </source>
</evidence>
<dbReference type="Proteomes" id="UP000199019">
    <property type="component" value="Unassembled WGS sequence"/>
</dbReference>
<dbReference type="Pfam" id="PF00903">
    <property type="entry name" value="Glyoxalase"/>
    <property type="match status" value="1"/>
</dbReference>
<evidence type="ECO:0000313" key="3">
    <source>
        <dbReference type="Proteomes" id="UP000199019"/>
    </source>
</evidence>
<dbReference type="PROSITE" id="PS51819">
    <property type="entry name" value="VOC"/>
    <property type="match status" value="1"/>
</dbReference>
<dbReference type="AlphaFoldDB" id="A0A1H9TSV3"/>
<name>A0A1H9TSV3_9MICO</name>
<dbReference type="RefSeq" id="WP_091757185.1">
    <property type="nucleotide sequence ID" value="NZ_FOHB01000002.1"/>
</dbReference>
<dbReference type="CDD" id="cd07251">
    <property type="entry name" value="VOC_like"/>
    <property type="match status" value="1"/>
</dbReference>